<dbReference type="InterPro" id="IPR017441">
    <property type="entry name" value="Protein_kinase_ATP_BS"/>
</dbReference>
<dbReference type="Proteomes" id="UP000217343">
    <property type="component" value="Chromosome"/>
</dbReference>
<feature type="transmembrane region" description="Helical" evidence="8">
    <location>
        <begin position="385"/>
        <end position="406"/>
    </location>
</feature>
<dbReference type="InterPro" id="IPR000719">
    <property type="entry name" value="Prot_kinase_dom"/>
</dbReference>
<feature type="binding site" evidence="5">
    <location>
        <position position="129"/>
    </location>
    <ligand>
        <name>ATP</name>
        <dbReference type="ChEBI" id="CHEBI:30616"/>
    </ligand>
</feature>
<dbReference type="EMBL" id="CP022203">
    <property type="protein sequence ID" value="ATB45300.1"/>
    <property type="molecule type" value="Genomic_DNA"/>
</dbReference>
<keyword evidence="8" id="KW-1133">Transmembrane helix</keyword>
<dbReference type="Gene3D" id="1.25.40.10">
    <property type="entry name" value="Tetratricopeptide repeat domain"/>
    <property type="match status" value="2"/>
</dbReference>
<keyword evidence="11" id="KW-1185">Reference proteome</keyword>
<organism evidence="10 11">
    <name type="scientific">Corallococcus macrosporus DSM 14697</name>
    <dbReference type="NCBI Taxonomy" id="1189310"/>
    <lineage>
        <taxon>Bacteria</taxon>
        <taxon>Pseudomonadati</taxon>
        <taxon>Myxococcota</taxon>
        <taxon>Myxococcia</taxon>
        <taxon>Myxococcales</taxon>
        <taxon>Cystobacterineae</taxon>
        <taxon>Myxococcaceae</taxon>
        <taxon>Corallococcus</taxon>
    </lineage>
</organism>
<evidence type="ECO:0000256" key="3">
    <source>
        <dbReference type="ARBA" id="ARBA00022777"/>
    </source>
</evidence>
<gene>
    <name evidence="10" type="ORF">MYMAC_000885</name>
</gene>
<keyword evidence="4 5" id="KW-0067">ATP-binding</keyword>
<proteinExistence type="predicted"/>
<dbReference type="InterPro" id="IPR011990">
    <property type="entry name" value="TPR-like_helical_dom_sf"/>
</dbReference>
<accession>A0A250JNV4</accession>
<evidence type="ECO:0000259" key="9">
    <source>
        <dbReference type="PROSITE" id="PS50011"/>
    </source>
</evidence>
<dbReference type="GO" id="GO:0004674">
    <property type="term" value="F:protein serine/threonine kinase activity"/>
    <property type="evidence" value="ECO:0007669"/>
    <property type="project" value="UniProtKB-KW"/>
</dbReference>
<dbReference type="CDD" id="cd14014">
    <property type="entry name" value="STKc_PknB_like"/>
    <property type="match status" value="1"/>
</dbReference>
<keyword evidence="6" id="KW-0175">Coiled coil</keyword>
<dbReference type="InterPro" id="IPR011009">
    <property type="entry name" value="Kinase-like_dom_sf"/>
</dbReference>
<dbReference type="SUPFAM" id="SSF56112">
    <property type="entry name" value="Protein kinase-like (PK-like)"/>
    <property type="match status" value="1"/>
</dbReference>
<protein>
    <submittedName>
        <fullName evidence="10">Serine/threonine protein kinase</fullName>
    </submittedName>
</protein>
<evidence type="ECO:0000256" key="1">
    <source>
        <dbReference type="ARBA" id="ARBA00022679"/>
    </source>
</evidence>
<evidence type="ECO:0000256" key="2">
    <source>
        <dbReference type="ARBA" id="ARBA00022741"/>
    </source>
</evidence>
<dbReference type="GO" id="GO:0005524">
    <property type="term" value="F:ATP binding"/>
    <property type="evidence" value="ECO:0007669"/>
    <property type="project" value="UniProtKB-UniRule"/>
</dbReference>
<evidence type="ECO:0000256" key="6">
    <source>
        <dbReference type="SAM" id="Coils"/>
    </source>
</evidence>
<keyword evidence="1" id="KW-0808">Transferase</keyword>
<dbReference type="OrthoDB" id="9801841at2"/>
<evidence type="ECO:0000256" key="8">
    <source>
        <dbReference type="SAM" id="Phobius"/>
    </source>
</evidence>
<feature type="domain" description="Protein kinase" evidence="9">
    <location>
        <begin position="100"/>
        <end position="360"/>
    </location>
</feature>
<evidence type="ECO:0000313" key="11">
    <source>
        <dbReference type="Proteomes" id="UP000217343"/>
    </source>
</evidence>
<keyword evidence="8" id="KW-0812">Transmembrane</keyword>
<dbReference type="SUPFAM" id="SSF48452">
    <property type="entry name" value="TPR-like"/>
    <property type="match status" value="1"/>
</dbReference>
<dbReference type="PROSITE" id="PS00108">
    <property type="entry name" value="PROTEIN_KINASE_ST"/>
    <property type="match status" value="1"/>
</dbReference>
<dbReference type="Pfam" id="PF00069">
    <property type="entry name" value="Pkinase"/>
    <property type="match status" value="1"/>
</dbReference>
<reference evidence="10 11" key="1">
    <citation type="submission" date="2017-06" db="EMBL/GenBank/DDBJ databases">
        <title>Sequencing and comparative analysis of myxobacterial genomes.</title>
        <authorList>
            <person name="Rupp O."/>
            <person name="Goesmann A."/>
            <person name="Sogaard-Andersen L."/>
        </authorList>
    </citation>
    <scope>NUCLEOTIDE SEQUENCE [LARGE SCALE GENOMIC DNA]</scope>
    <source>
        <strain evidence="10 11">DSM 14697</strain>
    </source>
</reference>
<dbReference type="InterPro" id="IPR008271">
    <property type="entry name" value="Ser/Thr_kinase_AS"/>
</dbReference>
<dbReference type="PROSITE" id="PS50011">
    <property type="entry name" value="PROTEIN_KINASE_DOM"/>
    <property type="match status" value="1"/>
</dbReference>
<evidence type="ECO:0000256" key="7">
    <source>
        <dbReference type="SAM" id="MobiDB-lite"/>
    </source>
</evidence>
<dbReference type="PANTHER" id="PTHR43289:SF34">
    <property type="entry name" value="SERINE_THREONINE-PROTEIN KINASE YBDM-RELATED"/>
    <property type="match status" value="1"/>
</dbReference>
<keyword evidence="10" id="KW-0723">Serine/threonine-protein kinase</keyword>
<keyword evidence="8" id="KW-0472">Membrane</keyword>
<evidence type="ECO:0000256" key="5">
    <source>
        <dbReference type="PROSITE-ProRule" id="PRU10141"/>
    </source>
</evidence>
<dbReference type="SMART" id="SM00220">
    <property type="entry name" value="S_TKc"/>
    <property type="match status" value="1"/>
</dbReference>
<dbReference type="AlphaFoldDB" id="A0A250JNV4"/>
<dbReference type="RefSeq" id="WP_095957167.1">
    <property type="nucleotide sequence ID" value="NZ_CP022203.1"/>
</dbReference>
<keyword evidence="2 5" id="KW-0547">Nucleotide-binding</keyword>
<name>A0A250JNV4_9BACT</name>
<dbReference type="PANTHER" id="PTHR43289">
    <property type="entry name" value="MITOGEN-ACTIVATED PROTEIN KINASE KINASE KINASE 20-RELATED"/>
    <property type="match status" value="1"/>
</dbReference>
<dbReference type="Gene3D" id="1.10.510.10">
    <property type="entry name" value="Transferase(Phosphotransferase) domain 1"/>
    <property type="match status" value="1"/>
</dbReference>
<feature type="coiled-coil region" evidence="6">
    <location>
        <begin position="440"/>
        <end position="467"/>
    </location>
</feature>
<evidence type="ECO:0000256" key="4">
    <source>
        <dbReference type="ARBA" id="ARBA00022840"/>
    </source>
</evidence>
<evidence type="ECO:0000313" key="10">
    <source>
        <dbReference type="EMBL" id="ATB45300.1"/>
    </source>
</evidence>
<feature type="region of interest" description="Disordered" evidence="7">
    <location>
        <begin position="1184"/>
        <end position="1222"/>
    </location>
</feature>
<keyword evidence="3 10" id="KW-0418">Kinase</keyword>
<dbReference type="Gene3D" id="3.30.200.20">
    <property type="entry name" value="Phosphorylase Kinase, domain 1"/>
    <property type="match status" value="1"/>
</dbReference>
<feature type="compositionally biased region" description="Low complexity" evidence="7">
    <location>
        <begin position="1196"/>
        <end position="1207"/>
    </location>
</feature>
<sequence length="1222" mass="134928">MRPEHEAELYIAVAEGLVDEAHVSALREEALRQQQSPLSLLAHRRALSQETLASLQRIAADVARRGDPAPEGAATLEGVPATVAQAPGAPVFPVPGWERYQGIRFLGQGGMGQVFLARDLRLHRDVALKFVRSDTGTDFRRSLLEARAQARVDHERVCQVYEVGEVDGRPYIAMQFIDGQPLHQAADALGIEQKVVLLRDAAEGVQAAHRAGLIHRDIKPSNILVERAEDGRLKPYVMDFGLARDWRELDATATGAMAGTPHYMAPEQARGEVRRLDRRADVYSLGATLYHLLTGQFPIPGDNALEVLSRIATAEPRPPRAWEPDIPVDLEAIVLKCLEKERSARYDSPRALVEDLDRFLAGEPVRARPAGWAYRLRKKARKHRVVVGVAGAALVAVSLALGWASYTSSQSSQREQWVRRFTEKANHIEALARYSALSRLHDTRADRQEIRDAMAALEAEVGEASALAVGPGHDALGHGLLALGEDAAALKHLEAAWASGFHAPRTAWAMALVLGHLYQDGLREAERLRIPERREARVAELRRLYRDPALEYLRQSQGANVSSPEYLAALIAFYEDRLDDALARLDAMGPPRAWFHEALQLRGDILRTRASRRWNQGDRDGARADFDSGRRAYVTAIDVAQSVPRLHLALAELEFDVLLMELYGQGDIHPPFQRGTEAVARALRVLPDSVDARILESGFHRRLAEEQVYLGADAEASLRKAVDAARAALSLAPTSTLARVQLGRSYWAWGQFLQQRNQDPREKLTLASAEFEHVPAEERNYELYLNLGLLFGTWAAYEQQQGEDPLPHLDQAMAAYAAATRLDARLPDAWINLGSAYLNRATHPRSRAPDSDLTQAREALDKARALNPQHVASYFFGAQVEEASAKRRRARGEDARPDLARALARYQQGSVINPQLPQLLNGAGLVLLEQAKEAWARGEAPAALMEEAQAALERAITAAPQQGFAYHNVSEVLLQRATWQQRLGESPAASLRAAMASSREAIERLSDFAQPWTNLARAHVVSARAAFARREDPLPELDAASRALAQALSRSGGKAEGWQWEGEVRALRARWQAQRGRGRGEEFAQAARAFQTSLELAPEREAARLASGRFHREWARWLRARGEPAEAAVARGLEDVEAALAQRPGWPEARLLQGQLLLLRADVTVPPEAQVALRRQGRDAISGAIAANPHLQREGAQAQPPALAPNPRRGDADRPLKTPRPP</sequence>
<dbReference type="PROSITE" id="PS00107">
    <property type="entry name" value="PROTEIN_KINASE_ATP"/>
    <property type="match status" value="1"/>
</dbReference>
<dbReference type="KEGG" id="mmas:MYMAC_000885"/>